<proteinExistence type="predicted"/>
<evidence type="ECO:0000259" key="2">
    <source>
        <dbReference type="Pfam" id="PF13577"/>
    </source>
</evidence>
<feature type="domain" description="Cupin type-2" evidence="1">
    <location>
        <begin position="188"/>
        <end position="253"/>
    </location>
</feature>
<evidence type="ECO:0000259" key="1">
    <source>
        <dbReference type="Pfam" id="PF07883"/>
    </source>
</evidence>
<organism evidence="3 4">
    <name type="scientific">Rhodococcoides yunnanense</name>
    <dbReference type="NCBI Taxonomy" id="278209"/>
    <lineage>
        <taxon>Bacteria</taxon>
        <taxon>Bacillati</taxon>
        <taxon>Actinomycetota</taxon>
        <taxon>Actinomycetes</taxon>
        <taxon>Mycobacteriales</taxon>
        <taxon>Nocardiaceae</taxon>
        <taxon>Rhodococcoides</taxon>
    </lineage>
</organism>
<keyword evidence="4" id="KW-1185">Reference proteome</keyword>
<evidence type="ECO:0000313" key="4">
    <source>
        <dbReference type="Proteomes" id="UP001185755"/>
    </source>
</evidence>
<reference evidence="3 4" key="1">
    <citation type="submission" date="2023-10" db="EMBL/GenBank/DDBJ databases">
        <title>Development of a sustainable strategy for remediation of hydrocarbon-contaminated territories based on the waste exchange concept.</title>
        <authorList>
            <person name="Krivoruchko A."/>
        </authorList>
    </citation>
    <scope>NUCLEOTIDE SEQUENCE [LARGE SCALE GENOMIC DNA]</scope>
    <source>
        <strain evidence="3 4">IEGM 1323</strain>
    </source>
</reference>
<dbReference type="CDD" id="cd02238">
    <property type="entry name" value="cupin_KdgF"/>
    <property type="match status" value="1"/>
</dbReference>
<dbReference type="InterPro" id="IPR032710">
    <property type="entry name" value="NTF2-like_dom_sf"/>
</dbReference>
<dbReference type="SUPFAM" id="SSF51182">
    <property type="entry name" value="RmlC-like cupins"/>
    <property type="match status" value="1"/>
</dbReference>
<dbReference type="InterPro" id="IPR014710">
    <property type="entry name" value="RmlC-like_jellyroll"/>
</dbReference>
<dbReference type="EMBL" id="JAWLJX010000001">
    <property type="protein sequence ID" value="MDV6261096.1"/>
    <property type="molecule type" value="Genomic_DNA"/>
</dbReference>
<evidence type="ECO:0000313" key="3">
    <source>
        <dbReference type="EMBL" id="MDV6261096.1"/>
    </source>
</evidence>
<dbReference type="Gene3D" id="2.60.120.10">
    <property type="entry name" value="Jelly Rolls"/>
    <property type="match status" value="1"/>
</dbReference>
<dbReference type="PANTHER" id="PTHR40112:SF1">
    <property type="entry name" value="H2HPP ISOMERASE"/>
    <property type="match status" value="1"/>
</dbReference>
<dbReference type="PANTHER" id="PTHR40112">
    <property type="entry name" value="H2HPP ISOMERASE"/>
    <property type="match status" value="1"/>
</dbReference>
<dbReference type="SUPFAM" id="SSF54427">
    <property type="entry name" value="NTF2-like"/>
    <property type="match status" value="1"/>
</dbReference>
<comment type="caution">
    <text evidence="3">The sequence shown here is derived from an EMBL/GenBank/DDBJ whole genome shotgun (WGS) entry which is preliminary data.</text>
</comment>
<dbReference type="RefSeq" id="WP_317563783.1">
    <property type="nucleotide sequence ID" value="NZ_JAWLJX010000001.1"/>
</dbReference>
<dbReference type="InterPro" id="IPR011051">
    <property type="entry name" value="RmlC_Cupin_sf"/>
</dbReference>
<protein>
    <submittedName>
        <fullName evidence="3">Nuclear transport factor 2 family protein</fullName>
    </submittedName>
</protein>
<dbReference type="InterPro" id="IPR013096">
    <property type="entry name" value="Cupin_2"/>
</dbReference>
<dbReference type="Pfam" id="PF13577">
    <property type="entry name" value="SnoaL_4"/>
    <property type="match status" value="1"/>
</dbReference>
<dbReference type="Proteomes" id="UP001185755">
    <property type="component" value="Unassembled WGS sequence"/>
</dbReference>
<dbReference type="Gene3D" id="3.10.450.50">
    <property type="match status" value="1"/>
</dbReference>
<sequence>MTSTPVRTEPDTETRLSIQALTAEHAYRLDHGQADTLHELYTRDGELLGLPPEDLIGREAISAWGIARAALPRTSRHVETNHRLHWEDGRLHGTLYATVYRSDTEDTTDTTPFMVGDYEDEYALDAGRWRIRRRTIRRGFRIATRTDHSTTAAASMFNLDELPFEEVRTGFARTAIRSDGALTTINWFEPGFTTRGPHSHAFDQLSYVLAGAMRFYVGDDVFDLHAPAVVHIPGGLPHCAEPIGDERALNIDVFAPIRADYLPLCEHQGYRA</sequence>
<dbReference type="InterPro" id="IPR052535">
    <property type="entry name" value="Bacilysin_H2HPP_isomerase"/>
</dbReference>
<accession>A0ABU4BA64</accession>
<feature type="domain" description="SnoaL-like" evidence="2">
    <location>
        <begin position="12"/>
        <end position="135"/>
    </location>
</feature>
<gene>
    <name evidence="3" type="ORF">R3P96_07055</name>
</gene>
<dbReference type="Pfam" id="PF07883">
    <property type="entry name" value="Cupin_2"/>
    <property type="match status" value="1"/>
</dbReference>
<dbReference type="InterPro" id="IPR037401">
    <property type="entry name" value="SnoaL-like"/>
</dbReference>
<name>A0ABU4BA64_9NOCA</name>